<gene>
    <name evidence="1" type="ORF">CYK21_07685</name>
</gene>
<dbReference type="EMBL" id="PKIB01000006">
    <property type="protein sequence ID" value="PLA53643.1"/>
    <property type="molecule type" value="Genomic_DNA"/>
</dbReference>
<evidence type="ECO:0000313" key="1">
    <source>
        <dbReference type="EMBL" id="PLA53643.1"/>
    </source>
</evidence>
<proteinExistence type="predicted"/>
<reference evidence="1 2" key="1">
    <citation type="submission" date="2017-12" db="EMBL/GenBank/DDBJ databases">
        <title>Phylogenetic diversity of female urinary microbiome.</title>
        <authorList>
            <person name="Thomas-White K."/>
            <person name="Wolfe A.J."/>
        </authorList>
    </citation>
    <scope>NUCLEOTIDE SEQUENCE [LARGE SCALE GENOMIC DNA]</scope>
    <source>
        <strain evidence="1 2">UMB0733</strain>
    </source>
</reference>
<dbReference type="AlphaFoldDB" id="A0A2I1YFH5"/>
<name>A0A2I1YFH5_STRMC</name>
<protein>
    <submittedName>
        <fullName evidence="1">Uncharacterized protein</fullName>
    </submittedName>
</protein>
<dbReference type="Proteomes" id="UP000235073">
    <property type="component" value="Unassembled WGS sequence"/>
</dbReference>
<organism evidence="1 2">
    <name type="scientific">Streptococcus macedonicus</name>
    <name type="common">Streptococcus gallolyticus macedonicus</name>
    <dbReference type="NCBI Taxonomy" id="59310"/>
    <lineage>
        <taxon>Bacteria</taxon>
        <taxon>Bacillati</taxon>
        <taxon>Bacillota</taxon>
        <taxon>Bacilli</taxon>
        <taxon>Lactobacillales</taxon>
        <taxon>Streptococcaceae</taxon>
        <taxon>Streptococcus</taxon>
    </lineage>
</organism>
<sequence length="62" mass="7228">MVGNQEEERKSVYFSRQKNVKGGVLIFVVADIWNCYNMDMFKLRYKQEYSADLSKNIIATAS</sequence>
<accession>A0A2I1YFH5</accession>
<evidence type="ECO:0000313" key="2">
    <source>
        <dbReference type="Proteomes" id="UP000235073"/>
    </source>
</evidence>
<comment type="caution">
    <text evidence="1">The sequence shown here is derived from an EMBL/GenBank/DDBJ whole genome shotgun (WGS) entry which is preliminary data.</text>
</comment>